<evidence type="ECO:0000313" key="1">
    <source>
        <dbReference type="EMBL" id="RYR25895.1"/>
    </source>
</evidence>
<name>A0A445AHL0_ARAHY</name>
<sequence>MKEILESQHEDKEMGYVLQQVESEEIVNEEEVVEELGKVEQEVDFKFENISISNDPLVFEESSPIKIEVDIEISPTLPPSCDVKSGEELEEVEEEVEVEEACEEVEVVKKEHKGVDLTLSKCGEVPLPKSPSNITFKWVKFLSLIFTFLLEYGLIENDGQLRALCGIKSKRELVSSWKHHSKFIMVASSRLNSNGWCRTKLHGPRRMFGGLIENSQALSPKFNYGSQQEDGCKNKVWDPGIHFNIQHS</sequence>
<proteinExistence type="predicted"/>
<gene>
    <name evidence="1" type="ORF">Ahy_B02g059922</name>
</gene>
<comment type="caution">
    <text evidence="1">The sequence shown here is derived from an EMBL/GenBank/DDBJ whole genome shotgun (WGS) entry which is preliminary data.</text>
</comment>
<dbReference type="AlphaFoldDB" id="A0A445AHL0"/>
<accession>A0A445AHL0</accession>
<evidence type="ECO:0000313" key="2">
    <source>
        <dbReference type="Proteomes" id="UP000289738"/>
    </source>
</evidence>
<reference evidence="1 2" key="1">
    <citation type="submission" date="2019-01" db="EMBL/GenBank/DDBJ databases">
        <title>Sequencing of cultivated peanut Arachis hypogaea provides insights into genome evolution and oil improvement.</title>
        <authorList>
            <person name="Chen X."/>
        </authorList>
    </citation>
    <scope>NUCLEOTIDE SEQUENCE [LARGE SCALE GENOMIC DNA]</scope>
    <source>
        <strain evidence="2">cv. Fuhuasheng</strain>
        <tissue evidence="1">Leaves</tissue>
    </source>
</reference>
<organism evidence="1 2">
    <name type="scientific">Arachis hypogaea</name>
    <name type="common">Peanut</name>
    <dbReference type="NCBI Taxonomy" id="3818"/>
    <lineage>
        <taxon>Eukaryota</taxon>
        <taxon>Viridiplantae</taxon>
        <taxon>Streptophyta</taxon>
        <taxon>Embryophyta</taxon>
        <taxon>Tracheophyta</taxon>
        <taxon>Spermatophyta</taxon>
        <taxon>Magnoliopsida</taxon>
        <taxon>eudicotyledons</taxon>
        <taxon>Gunneridae</taxon>
        <taxon>Pentapetalae</taxon>
        <taxon>rosids</taxon>
        <taxon>fabids</taxon>
        <taxon>Fabales</taxon>
        <taxon>Fabaceae</taxon>
        <taxon>Papilionoideae</taxon>
        <taxon>50 kb inversion clade</taxon>
        <taxon>dalbergioids sensu lato</taxon>
        <taxon>Dalbergieae</taxon>
        <taxon>Pterocarpus clade</taxon>
        <taxon>Arachis</taxon>
    </lineage>
</organism>
<dbReference type="EMBL" id="SDMP01000012">
    <property type="protein sequence ID" value="RYR25895.1"/>
    <property type="molecule type" value="Genomic_DNA"/>
</dbReference>
<protein>
    <submittedName>
        <fullName evidence="1">Uncharacterized protein</fullName>
    </submittedName>
</protein>
<dbReference type="Proteomes" id="UP000289738">
    <property type="component" value="Chromosome B02"/>
</dbReference>
<keyword evidence="2" id="KW-1185">Reference proteome</keyword>